<reference evidence="2" key="1">
    <citation type="submission" date="2018-01" db="EMBL/GenBank/DDBJ databases">
        <title>An insight into the sialome of Amazonian anophelines.</title>
        <authorList>
            <person name="Ribeiro J.M."/>
            <person name="Scarpassa V."/>
            <person name="Calvo E."/>
        </authorList>
    </citation>
    <scope>NUCLEOTIDE SEQUENCE</scope>
    <source>
        <tissue evidence="2">Salivary glands</tissue>
    </source>
</reference>
<dbReference type="EMBL" id="GGFM01009337">
    <property type="protein sequence ID" value="MBW30088.1"/>
    <property type="molecule type" value="Transcribed_RNA"/>
</dbReference>
<accession>A0A2M3ZNV1</accession>
<organism evidence="2">
    <name type="scientific">Anopheles braziliensis</name>
    <dbReference type="NCBI Taxonomy" id="58242"/>
    <lineage>
        <taxon>Eukaryota</taxon>
        <taxon>Metazoa</taxon>
        <taxon>Ecdysozoa</taxon>
        <taxon>Arthropoda</taxon>
        <taxon>Hexapoda</taxon>
        <taxon>Insecta</taxon>
        <taxon>Pterygota</taxon>
        <taxon>Neoptera</taxon>
        <taxon>Endopterygota</taxon>
        <taxon>Diptera</taxon>
        <taxon>Nematocera</taxon>
        <taxon>Culicoidea</taxon>
        <taxon>Culicidae</taxon>
        <taxon>Anophelinae</taxon>
        <taxon>Anopheles</taxon>
    </lineage>
</organism>
<keyword evidence="1" id="KW-0732">Signal</keyword>
<sequence length="75" mass="8317">MDLFSVLSLIVRVLSRVPLHTHRPAKWVTQKYNRELLSSTPSAPLQVIVCEWVICGFTLCLGPDRPGELVAVAMG</sequence>
<dbReference type="AlphaFoldDB" id="A0A2M3ZNV1"/>
<feature type="signal peptide" evidence="1">
    <location>
        <begin position="1"/>
        <end position="15"/>
    </location>
</feature>
<protein>
    <submittedName>
        <fullName evidence="2">Putative secreted peptide</fullName>
    </submittedName>
</protein>
<feature type="chain" id="PRO_5014863032" evidence="1">
    <location>
        <begin position="16"/>
        <end position="75"/>
    </location>
</feature>
<evidence type="ECO:0000313" key="2">
    <source>
        <dbReference type="EMBL" id="MBW30088.1"/>
    </source>
</evidence>
<proteinExistence type="predicted"/>
<name>A0A2M3ZNV1_9DIPT</name>
<evidence type="ECO:0000256" key="1">
    <source>
        <dbReference type="SAM" id="SignalP"/>
    </source>
</evidence>